<keyword evidence="3" id="KW-1185">Reference proteome</keyword>
<feature type="region of interest" description="Disordered" evidence="1">
    <location>
        <begin position="445"/>
        <end position="464"/>
    </location>
</feature>
<feature type="compositionally biased region" description="Polar residues" evidence="1">
    <location>
        <begin position="713"/>
        <end position="739"/>
    </location>
</feature>
<feature type="compositionally biased region" description="Polar residues" evidence="1">
    <location>
        <begin position="593"/>
        <end position="602"/>
    </location>
</feature>
<feature type="compositionally biased region" description="Polar residues" evidence="1">
    <location>
        <begin position="1124"/>
        <end position="1140"/>
    </location>
</feature>
<feature type="compositionally biased region" description="Basic and acidic residues" evidence="1">
    <location>
        <begin position="571"/>
        <end position="587"/>
    </location>
</feature>
<protein>
    <submittedName>
        <fullName evidence="2">Uncharacterized protein</fullName>
    </submittedName>
</protein>
<organism evidence="2 3">
    <name type="scientific">Taenia crassiceps</name>
    <dbReference type="NCBI Taxonomy" id="6207"/>
    <lineage>
        <taxon>Eukaryota</taxon>
        <taxon>Metazoa</taxon>
        <taxon>Spiralia</taxon>
        <taxon>Lophotrochozoa</taxon>
        <taxon>Platyhelminthes</taxon>
        <taxon>Cestoda</taxon>
        <taxon>Eucestoda</taxon>
        <taxon>Cyclophyllidea</taxon>
        <taxon>Taeniidae</taxon>
        <taxon>Taenia</taxon>
    </lineage>
</organism>
<feature type="region of interest" description="Disordered" evidence="1">
    <location>
        <begin position="979"/>
        <end position="1017"/>
    </location>
</feature>
<reference evidence="2 3" key="1">
    <citation type="journal article" date="2022" name="Front. Cell. Infect. Microbiol.">
        <title>The Genomes of Two Strains of Taenia crassiceps the Animal Model for the Study of Human Cysticercosis.</title>
        <authorList>
            <person name="Bobes R.J."/>
            <person name="Estrada K."/>
            <person name="Rios-Valencia D.G."/>
            <person name="Calderon-Gallegos A."/>
            <person name="de la Torre P."/>
            <person name="Carrero J.C."/>
            <person name="Sanchez-Flores A."/>
            <person name="Laclette J.P."/>
        </authorList>
    </citation>
    <scope>NUCLEOTIDE SEQUENCE [LARGE SCALE GENOMIC DNA]</scope>
    <source>
        <strain evidence="2">WFUcys</strain>
    </source>
</reference>
<feature type="compositionally biased region" description="Basic and acidic residues" evidence="1">
    <location>
        <begin position="233"/>
        <end position="243"/>
    </location>
</feature>
<feature type="region of interest" description="Disordered" evidence="1">
    <location>
        <begin position="560"/>
        <end position="622"/>
    </location>
</feature>
<feature type="region of interest" description="Disordered" evidence="1">
    <location>
        <begin position="233"/>
        <end position="406"/>
    </location>
</feature>
<dbReference type="Proteomes" id="UP001651158">
    <property type="component" value="Unassembled WGS sequence"/>
</dbReference>
<accession>A0ABR4Q859</accession>
<feature type="region of interest" description="Disordered" evidence="1">
    <location>
        <begin position="670"/>
        <end position="739"/>
    </location>
</feature>
<feature type="compositionally biased region" description="Polar residues" evidence="1">
    <location>
        <begin position="447"/>
        <end position="460"/>
    </location>
</feature>
<feature type="region of interest" description="Disordered" evidence="1">
    <location>
        <begin position="1124"/>
        <end position="1149"/>
    </location>
</feature>
<evidence type="ECO:0000313" key="3">
    <source>
        <dbReference type="Proteomes" id="UP001651158"/>
    </source>
</evidence>
<dbReference type="EMBL" id="JAKROA010000007">
    <property type="protein sequence ID" value="KAL5105873.1"/>
    <property type="molecule type" value="Genomic_DNA"/>
</dbReference>
<feature type="compositionally biased region" description="Polar residues" evidence="1">
    <location>
        <begin position="340"/>
        <end position="358"/>
    </location>
</feature>
<comment type="caution">
    <text evidence="2">The sequence shown here is derived from an EMBL/GenBank/DDBJ whole genome shotgun (WGS) entry which is preliminary data.</text>
</comment>
<gene>
    <name evidence="2" type="ORF">TcWFU_007418</name>
</gene>
<sequence length="1278" mass="140020">MEELDNMWIAPMVGRTVEMEEISRGHPSFTAVSDALGRRINSASAADYKSKHSVSWRTHANASQNGTQSNTFNCAAEGAQCNCSAENGLPLDDPKTPGEAVSLNNSRSECSQALIKLLEDLKITLIESSKTCNASLRESTIASIETVLRQIRARLSEPVISESLSYKSTENCQPRCSDVPTVLREVEKSIRSLKEEFRGSGKLPPPAVKVNSIELLPTELEHTNSLLKLRASNREAASRENVAKESCSLKGSVEPAVTIPRSLEGPKMPVQEGPPFPEHPNAGHNAERSSKLRTSGCSSTDQQRPASVRSHVSSPNGSLTPQDSPSIVVSPRPPVEVKSRVSNKSSGSNRSGQPTRENASFVKSAGVFKAPERSRSKRSVAGLDRDAMEGGCRGSNDPASVKSESVSLKATSEPHCTEYVCTIQERPDSAQPRCLDSKEQLAPPIKNCSSTQDISPNTDTESGRRKLTKLSKMLRSFRSYSSRSLRSKQGSQIINPMELCAKILTICAGTQKAAQFETCSPEALYAKVIAMGPEGEEFLQSAQDYLKTCQSKQPCREISQEIPRYSQQSSDSKRSLSKSKESGETRKGVQIWRSASHSSIKTPQPEKCVKRSHLKEGQDRLPEAPTEVKILEALKEVRKSMQNIETKQDKLHMKVDPEVLELLYDMRDSLNSPTRGFDSDGRDDEAGLPPPKTGYNVGPKKRAFEEAMDDSVDAQSPSPRLSPQCGGYSTQRSKIDMRSTSPQEGLEALEMRKALNEIRQSISAIECRDASSPGFEVLRMLTEVRDSIRILCTAQREQTPVQPEVLSALEEIRETIGNVEERTHQAQEQANQEVMAMLESVRQCIRSVEIENSEKTDLKNQQMMATLNEMRQSVCRLETKSAMSERKLNPDVAALLGEIRASIRCMEKSRANQRNAADSTMMNILRDIKGSLVSIEGRTSSTSNPPRVNMFLLSGSKKPVNEDILNNLTGIRRSGDVGALSRSSSKGFTNKCASSPNRELIQSRSSEQDVPPTSAVSTDPYVKTALDEIRQSVQQITTNACTASENADDPKYCELRESIRMLQQDMRCLLDKHTEASGQLSRKSDAVQLQGLSEELADIRSGMKCLIDTIPSIVEAVRSEQPSVSVERQSRGCTSPQSRQHLVEDVDDNEVELQSPMCKKVLEMLEEMKTADAMEKEVLQCVRTASSVTEPQGCGTPNVNGTLSSPPVALWKTEPAPLAGIGSPCRGSGVTIPVTSPNQLPSTFTLSFVGPQPQALDLAQPMIISINGRTFKCSKLST</sequence>
<feature type="compositionally biased region" description="Polar residues" evidence="1">
    <location>
        <begin position="981"/>
        <end position="1005"/>
    </location>
</feature>
<feature type="compositionally biased region" description="Polar residues" evidence="1">
    <location>
        <begin position="292"/>
        <end position="323"/>
    </location>
</feature>
<evidence type="ECO:0000313" key="2">
    <source>
        <dbReference type="EMBL" id="KAL5105873.1"/>
    </source>
</evidence>
<evidence type="ECO:0000256" key="1">
    <source>
        <dbReference type="SAM" id="MobiDB-lite"/>
    </source>
</evidence>
<proteinExistence type="predicted"/>
<name>A0ABR4Q859_9CEST</name>